<evidence type="ECO:0000313" key="2">
    <source>
        <dbReference type="Proteomes" id="UP000546252"/>
    </source>
</evidence>
<comment type="caution">
    <text evidence="1">The sequence shown here is derived from an EMBL/GenBank/DDBJ whole genome shotgun (WGS) entry which is preliminary data.</text>
</comment>
<organism evidence="1 2">
    <name type="scientific">Nesterenkonia jeotgali</name>
    <dbReference type="NCBI Taxonomy" id="317018"/>
    <lineage>
        <taxon>Bacteria</taxon>
        <taxon>Bacillati</taxon>
        <taxon>Actinomycetota</taxon>
        <taxon>Actinomycetes</taxon>
        <taxon>Micrococcales</taxon>
        <taxon>Micrococcaceae</taxon>
        <taxon>Nesterenkonia</taxon>
    </lineage>
</organism>
<dbReference type="EMBL" id="JACJIH010000001">
    <property type="protein sequence ID" value="MBA8920445.1"/>
    <property type="molecule type" value="Genomic_DNA"/>
</dbReference>
<sequence length="269" mass="28158">MTAYLGPAGGLVPFRCPSAVSITTERAQSFKTTLGGRVKVQRGPVTRRQWQVELGSATPQELANLQALVEAGTPPWVWVEPYAQVTNLFTPEQSTLAPGTWSGNGATEGGAVAVADAMAPRSIMHPSGGAITLGLRFGSADRPPVRPGVPLSVSAAVRGSGVLTAHWHNWQGSAIGSATKSFSYSEMGRALLENINPPAAAQSVRVVVTGAQQVAMPCLTWTPDAPPWSMGRGCTRAVEDGLSEAVQAAVRDAPSMRRSSLSFTVREVG</sequence>
<reference evidence="1 2" key="1">
    <citation type="submission" date="2020-08" db="EMBL/GenBank/DDBJ databases">
        <title>Sequencing the genomes of 1000 actinobacteria strains.</title>
        <authorList>
            <person name="Klenk H.-P."/>
        </authorList>
    </citation>
    <scope>NUCLEOTIDE SEQUENCE [LARGE SCALE GENOMIC DNA]</scope>
    <source>
        <strain evidence="1 2">DSM 19081</strain>
    </source>
</reference>
<protein>
    <submittedName>
        <fullName evidence="1">Uncharacterized protein</fullName>
    </submittedName>
</protein>
<evidence type="ECO:0000313" key="1">
    <source>
        <dbReference type="EMBL" id="MBA8920445.1"/>
    </source>
</evidence>
<dbReference type="AlphaFoldDB" id="A0A839FLY6"/>
<proteinExistence type="predicted"/>
<dbReference type="Proteomes" id="UP000546252">
    <property type="component" value="Unassembled WGS sequence"/>
</dbReference>
<accession>A0A839FLY6</accession>
<name>A0A839FLY6_9MICC</name>
<gene>
    <name evidence="1" type="ORF">HNR24_000378</name>
</gene>